<feature type="compositionally biased region" description="Polar residues" evidence="1">
    <location>
        <begin position="49"/>
        <end position="66"/>
    </location>
</feature>
<feature type="region of interest" description="Disordered" evidence="1">
    <location>
        <begin position="34"/>
        <end position="66"/>
    </location>
</feature>
<keyword evidence="2" id="KW-1185">Reference proteome</keyword>
<dbReference type="Proteomes" id="UP000087171">
    <property type="component" value="Chromosome Ca3"/>
</dbReference>
<dbReference type="RefSeq" id="XP_004492817.1">
    <property type="nucleotide sequence ID" value="XM_004492760.2"/>
</dbReference>
<protein>
    <submittedName>
        <fullName evidence="3">Late embryogenesis abundant protein 7</fullName>
    </submittedName>
</protein>
<evidence type="ECO:0000313" key="2">
    <source>
        <dbReference type="Proteomes" id="UP000087171"/>
    </source>
</evidence>
<evidence type="ECO:0000313" key="3">
    <source>
        <dbReference type="RefSeq" id="XP_004492817.1"/>
    </source>
</evidence>
<reference evidence="2" key="1">
    <citation type="journal article" date="2013" name="Nat. Biotechnol.">
        <title>Draft genome sequence of chickpea (Cicer arietinum) provides a resource for trait improvement.</title>
        <authorList>
            <person name="Varshney R.K."/>
            <person name="Song C."/>
            <person name="Saxena R.K."/>
            <person name="Azam S."/>
            <person name="Yu S."/>
            <person name="Sharpe A.G."/>
            <person name="Cannon S."/>
            <person name="Baek J."/>
            <person name="Rosen B.D."/>
            <person name="Tar'an B."/>
            <person name="Millan T."/>
            <person name="Zhang X."/>
            <person name="Ramsay L.D."/>
            <person name="Iwata A."/>
            <person name="Wang Y."/>
            <person name="Nelson W."/>
            <person name="Farmer A.D."/>
            <person name="Gaur P.M."/>
            <person name="Soderlund C."/>
            <person name="Penmetsa R.V."/>
            <person name="Xu C."/>
            <person name="Bharti A.K."/>
            <person name="He W."/>
            <person name="Winter P."/>
            <person name="Zhao S."/>
            <person name="Hane J.K."/>
            <person name="Carrasquilla-Garcia N."/>
            <person name="Condie J.A."/>
            <person name="Upadhyaya H.D."/>
            <person name="Luo M.C."/>
            <person name="Thudi M."/>
            <person name="Gowda C.L."/>
            <person name="Singh N.P."/>
            <person name="Lichtenzveig J."/>
            <person name="Gali K.K."/>
            <person name="Rubio J."/>
            <person name="Nadarajan N."/>
            <person name="Dolezel J."/>
            <person name="Bansal K.C."/>
            <person name="Xu X."/>
            <person name="Edwards D."/>
            <person name="Zhang G."/>
            <person name="Kahl G."/>
            <person name="Gil J."/>
            <person name="Singh K.B."/>
            <person name="Datta S.K."/>
            <person name="Jackson S.A."/>
            <person name="Wang J."/>
            <person name="Cook D.R."/>
        </authorList>
    </citation>
    <scope>NUCLEOTIDE SEQUENCE [LARGE SCALE GENOMIC DNA]</scope>
    <source>
        <strain evidence="2">cv. CDC Frontier</strain>
    </source>
</reference>
<dbReference type="GeneID" id="101501457"/>
<organism evidence="2 3">
    <name type="scientific">Cicer arietinum</name>
    <name type="common">Chickpea</name>
    <name type="synonym">Garbanzo</name>
    <dbReference type="NCBI Taxonomy" id="3827"/>
    <lineage>
        <taxon>Eukaryota</taxon>
        <taxon>Viridiplantae</taxon>
        <taxon>Streptophyta</taxon>
        <taxon>Embryophyta</taxon>
        <taxon>Tracheophyta</taxon>
        <taxon>Spermatophyta</taxon>
        <taxon>Magnoliopsida</taxon>
        <taxon>eudicotyledons</taxon>
        <taxon>Gunneridae</taxon>
        <taxon>Pentapetalae</taxon>
        <taxon>rosids</taxon>
        <taxon>fabids</taxon>
        <taxon>Fabales</taxon>
        <taxon>Fabaceae</taxon>
        <taxon>Papilionoideae</taxon>
        <taxon>50 kb inversion clade</taxon>
        <taxon>NPAAA clade</taxon>
        <taxon>Hologalegina</taxon>
        <taxon>IRL clade</taxon>
        <taxon>Cicereae</taxon>
        <taxon>Cicer</taxon>
    </lineage>
</organism>
<dbReference type="AlphaFoldDB" id="A0A1S2XRH5"/>
<dbReference type="OrthoDB" id="756017at2759"/>
<dbReference type="PaxDb" id="3827-XP_004492817.1"/>
<name>A0A1S2XRH5_CICAR</name>
<evidence type="ECO:0000256" key="1">
    <source>
        <dbReference type="SAM" id="MobiDB-lite"/>
    </source>
</evidence>
<dbReference type="KEGG" id="cam:101501457"/>
<proteinExistence type="predicted"/>
<gene>
    <name evidence="3" type="primary">LOC101501457</name>
</gene>
<reference evidence="3" key="2">
    <citation type="submission" date="2025-08" db="UniProtKB">
        <authorList>
            <consortium name="RefSeq"/>
        </authorList>
    </citation>
    <scope>IDENTIFICATION</scope>
    <source>
        <tissue evidence="3">Etiolated seedlings</tissue>
    </source>
</reference>
<sequence length="175" mass="18786">MASFTLVTSLPKFGPAGASIARARPWNTRVFAAATPRPIQVPKSHNEDGSITTDGIKQGASETVNNNLNEPLQDKAYSTAEHVVDKTKDVANKASAATQNIAEKAKQTMQEAWDSTKNTANRAADTVLGKTQQSCDSTKKTANKAADTVVEKAHQSANYVKENAEAVKKNMNKKN</sequence>
<dbReference type="eggNOG" id="ENOG502S573">
    <property type="taxonomic scope" value="Eukaryota"/>
</dbReference>
<dbReference type="STRING" id="3827.A0A1S2XRH5"/>
<accession>A0A1S2XRH5</accession>
<dbReference type="Gene3D" id="1.10.287.700">
    <property type="entry name" value="Helix hairpin bin"/>
    <property type="match status" value="1"/>
</dbReference>